<protein>
    <submittedName>
        <fullName evidence="2">Chaperone, ATP12</fullName>
    </submittedName>
</protein>
<accession>A0ABS6HAS6</accession>
<organism evidence="2 3">
    <name type="scientific">Falsiroseomonas oleicola</name>
    <dbReference type="NCBI Taxonomy" id="2801474"/>
    <lineage>
        <taxon>Bacteria</taxon>
        <taxon>Pseudomonadati</taxon>
        <taxon>Pseudomonadota</taxon>
        <taxon>Alphaproteobacteria</taxon>
        <taxon>Acetobacterales</taxon>
        <taxon>Roseomonadaceae</taxon>
        <taxon>Falsiroseomonas</taxon>
    </lineage>
</organism>
<dbReference type="PANTHER" id="PTHR21013:SF10">
    <property type="entry name" value="ATP SYNTHASE MITOCHONDRIAL F1 COMPLEX ASSEMBLY FACTOR 2"/>
    <property type="match status" value="1"/>
</dbReference>
<dbReference type="Pfam" id="PF07542">
    <property type="entry name" value="ATP12"/>
    <property type="match status" value="1"/>
</dbReference>
<proteinExistence type="predicted"/>
<evidence type="ECO:0000256" key="1">
    <source>
        <dbReference type="SAM" id="Phobius"/>
    </source>
</evidence>
<dbReference type="PANTHER" id="PTHR21013">
    <property type="entry name" value="ATP SYNTHASE MITOCHONDRIAL F1 COMPLEX ASSEMBLY FACTOR 2/ATP12 PROTEIN, MITOCHONDRIAL PRECURSOR"/>
    <property type="match status" value="1"/>
</dbReference>
<sequence>MKRFWNEARVAEGEDGFAILLDGRPMRLPGGGPIRVASRPLAEALAEEWQRAGGAKDGEMRPDDVPLTRIVGTAMERIALAREGTVDAIARYGETELLCYRAEHGRLAELQAAGWDPWLAWAARDLDAALRVTAGIMPITQPPQALSALRRAVAAKGLIELSALGVAVPALGSLVLGLAMAAGLVTPAEAHRLSTLEECFQEGRWGQDAEAAARRESAAADVALAARLLALA</sequence>
<dbReference type="EMBL" id="JAERQM010000004">
    <property type="protein sequence ID" value="MBU8544917.1"/>
    <property type="molecule type" value="Genomic_DNA"/>
</dbReference>
<evidence type="ECO:0000313" key="2">
    <source>
        <dbReference type="EMBL" id="MBU8544917.1"/>
    </source>
</evidence>
<name>A0ABS6HAS6_9PROT</name>
<evidence type="ECO:0000313" key="3">
    <source>
        <dbReference type="Proteomes" id="UP000689967"/>
    </source>
</evidence>
<feature type="transmembrane region" description="Helical" evidence="1">
    <location>
        <begin position="158"/>
        <end position="185"/>
    </location>
</feature>
<keyword evidence="1" id="KW-0812">Transmembrane</keyword>
<reference evidence="2 3" key="1">
    <citation type="submission" date="2021-01" db="EMBL/GenBank/DDBJ databases">
        <title>Roseomonas sp. nov, a bacterium isolated from an oil production mixture in Yumen Oilfield.</title>
        <authorList>
            <person name="Wu D."/>
        </authorList>
    </citation>
    <scope>NUCLEOTIDE SEQUENCE [LARGE SCALE GENOMIC DNA]</scope>
    <source>
        <strain evidence="2 3">ROY-5-3</strain>
    </source>
</reference>
<gene>
    <name evidence="2" type="ORF">JJQ90_14445</name>
</gene>
<keyword evidence="1" id="KW-0472">Membrane</keyword>
<keyword evidence="1" id="KW-1133">Transmembrane helix</keyword>
<dbReference type="RefSeq" id="WP_216876571.1">
    <property type="nucleotide sequence ID" value="NZ_JAERQM010000004.1"/>
</dbReference>
<dbReference type="InterPro" id="IPR011419">
    <property type="entry name" value="ATP12_ATP_synth-F1-assembly"/>
</dbReference>
<dbReference type="Proteomes" id="UP000689967">
    <property type="component" value="Unassembled WGS sequence"/>
</dbReference>
<keyword evidence="3" id="KW-1185">Reference proteome</keyword>
<comment type="caution">
    <text evidence="2">The sequence shown here is derived from an EMBL/GenBank/DDBJ whole genome shotgun (WGS) entry which is preliminary data.</text>
</comment>